<reference evidence="1" key="1">
    <citation type="submission" date="2009-04" db="EMBL/GenBank/DDBJ databases">
        <authorList>
            <person name="Weinstock G."/>
            <person name="Sodergren E."/>
            <person name="Clifton S."/>
            <person name="Fulton L."/>
            <person name="Fulton B."/>
            <person name="Courtney L."/>
            <person name="Fronick C."/>
            <person name="Harrison M."/>
            <person name="Strong C."/>
            <person name="Farmer C."/>
            <person name="Delahaunty K."/>
            <person name="Markovic C."/>
            <person name="Hall O."/>
            <person name="Minx P."/>
            <person name="Tomlinson C."/>
            <person name="Mitreva M."/>
            <person name="Nelson J."/>
            <person name="Hou S."/>
            <person name="Wollam A."/>
            <person name="Pepin K.H."/>
            <person name="Johnson M."/>
            <person name="Bhonagiri V."/>
            <person name="Nash W.E."/>
            <person name="Warren W."/>
            <person name="Chinwalla A."/>
            <person name="Mardis E.R."/>
            <person name="Wilson R.K."/>
        </authorList>
    </citation>
    <scope>NUCLEOTIDE SEQUENCE [LARGE SCALE GENOMIC DNA]</scope>
    <source>
        <strain evidence="1">ATCC 51147</strain>
    </source>
</reference>
<protein>
    <submittedName>
        <fullName evidence="1">Uncharacterized protein</fullName>
    </submittedName>
</protein>
<dbReference type="HOGENOM" id="CLU_3252813_0_0_4"/>
<proteinExistence type="predicted"/>
<comment type="caution">
    <text evidence="1">The sequence shown here is derived from an EMBL/GenBank/DDBJ whole genome shotgun (WGS) entry which is preliminary data.</text>
</comment>
<evidence type="ECO:0000313" key="1">
    <source>
        <dbReference type="EMBL" id="EEP67812.1"/>
    </source>
</evidence>
<dbReference type="STRING" id="629741.GCWU000324_02062"/>
<sequence>MVYWWIRRFVWRFGVAMWRLGEIARGCMAGGRAFAGCAYRWR</sequence>
<dbReference type="Proteomes" id="UP000003009">
    <property type="component" value="Unassembled WGS sequence"/>
</dbReference>
<evidence type="ECO:0000313" key="2">
    <source>
        <dbReference type="Proteomes" id="UP000003009"/>
    </source>
</evidence>
<dbReference type="EMBL" id="ACJW02000003">
    <property type="protein sequence ID" value="EEP67812.1"/>
    <property type="molecule type" value="Genomic_DNA"/>
</dbReference>
<name>C4GJ39_9NEIS</name>
<gene>
    <name evidence="1" type="ORF">GCWU000324_02062</name>
</gene>
<keyword evidence="2" id="KW-1185">Reference proteome</keyword>
<organism evidence="1 2">
    <name type="scientific">Kingella oralis ATCC 51147</name>
    <dbReference type="NCBI Taxonomy" id="629741"/>
    <lineage>
        <taxon>Bacteria</taxon>
        <taxon>Pseudomonadati</taxon>
        <taxon>Pseudomonadota</taxon>
        <taxon>Betaproteobacteria</taxon>
        <taxon>Neisseriales</taxon>
        <taxon>Neisseriaceae</taxon>
        <taxon>Kingella</taxon>
    </lineage>
</organism>
<accession>C4GJ39</accession>
<dbReference type="AlphaFoldDB" id="C4GJ39"/>